<dbReference type="EMBL" id="BAAADE010000002">
    <property type="protein sequence ID" value="GAA0603354.1"/>
    <property type="molecule type" value="Genomic_DNA"/>
</dbReference>
<dbReference type="Proteomes" id="UP001424441">
    <property type="component" value="Unassembled WGS sequence"/>
</dbReference>
<sequence length="68" mass="7761">MGQGQLSLMVGLYPCPENFKRDWPNVDDCALSKACEVTQFRLPISWHTADWVIRAFSFPDRIPYAGVD</sequence>
<keyword evidence="2" id="KW-1185">Reference proteome</keyword>
<evidence type="ECO:0000313" key="2">
    <source>
        <dbReference type="Proteomes" id="UP001424441"/>
    </source>
</evidence>
<protein>
    <submittedName>
        <fullName evidence="1">Uncharacterized protein</fullName>
    </submittedName>
</protein>
<comment type="caution">
    <text evidence="1">The sequence shown here is derived from an EMBL/GenBank/DDBJ whole genome shotgun (WGS) entry which is preliminary data.</text>
</comment>
<accession>A0ABN1G422</accession>
<reference evidence="1 2" key="1">
    <citation type="journal article" date="2019" name="Int. J. Syst. Evol. Microbiol.">
        <title>The Global Catalogue of Microorganisms (GCM) 10K type strain sequencing project: providing services to taxonomists for standard genome sequencing and annotation.</title>
        <authorList>
            <consortium name="The Broad Institute Genomics Platform"/>
            <consortium name="The Broad Institute Genome Sequencing Center for Infectious Disease"/>
            <person name="Wu L."/>
            <person name="Ma J."/>
        </authorList>
    </citation>
    <scope>NUCLEOTIDE SEQUENCE [LARGE SCALE GENOMIC DNA]</scope>
    <source>
        <strain evidence="1 2">JCM 15115</strain>
    </source>
</reference>
<proteinExistence type="predicted"/>
<organism evidence="1 2">
    <name type="scientific">Paenochrobactrum glaciei</name>
    <dbReference type="NCBI Taxonomy" id="486407"/>
    <lineage>
        <taxon>Bacteria</taxon>
        <taxon>Pseudomonadati</taxon>
        <taxon>Pseudomonadota</taxon>
        <taxon>Alphaproteobacteria</taxon>
        <taxon>Hyphomicrobiales</taxon>
        <taxon>Brucellaceae</taxon>
        <taxon>Paenochrobactrum</taxon>
    </lineage>
</organism>
<evidence type="ECO:0000313" key="1">
    <source>
        <dbReference type="EMBL" id="GAA0603354.1"/>
    </source>
</evidence>
<name>A0ABN1G422_9HYPH</name>
<gene>
    <name evidence="1" type="ORF">GCM10008943_18570</name>
</gene>